<dbReference type="PROSITE" id="PS50850">
    <property type="entry name" value="MFS"/>
    <property type="match status" value="1"/>
</dbReference>
<proteinExistence type="predicted"/>
<comment type="subcellular location">
    <subcellularLocation>
        <location evidence="1">Cell membrane</location>
        <topology evidence="1">Multi-pass membrane protein</topology>
    </subcellularLocation>
</comment>
<accession>A0A0K8T487</accession>
<feature type="transmembrane region" description="Helical" evidence="8">
    <location>
        <begin position="273"/>
        <end position="292"/>
    </location>
</feature>
<evidence type="ECO:0000256" key="2">
    <source>
        <dbReference type="ARBA" id="ARBA00022448"/>
    </source>
</evidence>
<keyword evidence="7 8" id="KW-0472">Membrane</keyword>
<evidence type="ECO:0000256" key="5">
    <source>
        <dbReference type="ARBA" id="ARBA00022692"/>
    </source>
</evidence>
<dbReference type="AlphaFoldDB" id="A0A0K8T487"/>
<feature type="transmembrane region" description="Helical" evidence="8">
    <location>
        <begin position="372"/>
        <end position="394"/>
    </location>
</feature>
<keyword evidence="2" id="KW-0813">Transport</keyword>
<evidence type="ECO:0000256" key="4">
    <source>
        <dbReference type="ARBA" id="ARBA00022597"/>
    </source>
</evidence>
<keyword evidence="5 8" id="KW-0812">Transmembrane</keyword>
<dbReference type="EMBL" id="GBRD01005482">
    <property type="protein sequence ID" value="JAG60339.1"/>
    <property type="molecule type" value="Transcribed_RNA"/>
</dbReference>
<dbReference type="InterPro" id="IPR005829">
    <property type="entry name" value="Sugar_transporter_CS"/>
</dbReference>
<evidence type="ECO:0000313" key="10">
    <source>
        <dbReference type="EMBL" id="JAG60342.1"/>
    </source>
</evidence>
<keyword evidence="3" id="KW-1003">Cell membrane</keyword>
<feature type="transmembrane region" description="Helical" evidence="8">
    <location>
        <begin position="37"/>
        <end position="56"/>
    </location>
</feature>
<dbReference type="Gene3D" id="1.20.1250.20">
    <property type="entry name" value="MFS general substrate transporter like domains"/>
    <property type="match status" value="1"/>
</dbReference>
<sequence length="487" mass="53520">MTMTESGRTGSLERTLSDGGASFVHEESTTQGRWKQYYTCFVFAMLCMSSGLNQGWSSPMIQILETDESPVGKLDNTQIGTLQSIPQFAGIAGVTLVVITLIRFGTKTSGRLQGIFSFIGWLLVIFANNLPMLLFGRFFTSMTNIGVDVVASFYLSEIADDCRRGAIIAFALFAITVGSLSATALGVVCYNYKLYNSLCIVPCMIFLLLCHWIPESPSHLIRTGKTEEACQSYIWFHGVSIDSGQRYVRRMQAFKRTKFRPNVVLEEKSNRRAVLIMGFMIAFPNLCGTSVINSYTSKIFEIAKVEMKPNQSALLLACIAFLSGLAGALLIERAGRRILVISSFIAMALGLYAVTAYFIMEDGELIHKNPPQWLIFAGMGCFSCGYTIGVNAVAQTMGAELVPAGVKGVVWMFAGIGGLITSVVTVQLYTLITNHMPYYVNFLQEAVFATAAVVIAWFLIPETKGKSLAHITAELKGERYDPESEEH</sequence>
<evidence type="ECO:0000256" key="6">
    <source>
        <dbReference type="ARBA" id="ARBA00022989"/>
    </source>
</evidence>
<dbReference type="InterPro" id="IPR036259">
    <property type="entry name" value="MFS_trans_sf"/>
</dbReference>
<feature type="transmembrane region" description="Helical" evidence="8">
    <location>
        <begin position="84"/>
        <end position="102"/>
    </location>
</feature>
<dbReference type="InterPro" id="IPR050549">
    <property type="entry name" value="MFS_Trehalose_Transporter"/>
</dbReference>
<feature type="transmembrane region" description="Helical" evidence="8">
    <location>
        <begin position="167"/>
        <end position="188"/>
    </location>
</feature>
<dbReference type="PANTHER" id="PTHR48021">
    <property type="match status" value="1"/>
</dbReference>
<reference evidence="10" key="1">
    <citation type="submission" date="2014-09" db="EMBL/GenBank/DDBJ databases">
        <authorList>
            <person name="Magalhaes I.L.F."/>
            <person name="Oliveira U."/>
            <person name="Santos F.R."/>
            <person name="Vidigal T.H.D.A."/>
            <person name="Brescovit A.D."/>
            <person name="Santos A.J."/>
        </authorList>
    </citation>
    <scope>NUCLEOTIDE SEQUENCE</scope>
</reference>
<feature type="transmembrane region" description="Helical" evidence="8">
    <location>
        <begin position="194"/>
        <end position="213"/>
    </location>
</feature>
<dbReference type="GO" id="GO:0022857">
    <property type="term" value="F:transmembrane transporter activity"/>
    <property type="evidence" value="ECO:0007669"/>
    <property type="project" value="InterPro"/>
</dbReference>
<evidence type="ECO:0000256" key="8">
    <source>
        <dbReference type="SAM" id="Phobius"/>
    </source>
</evidence>
<dbReference type="PANTHER" id="PTHR48021:SF1">
    <property type="entry name" value="GH07001P-RELATED"/>
    <property type="match status" value="1"/>
</dbReference>
<feature type="domain" description="Major facilitator superfamily (MFS) profile" evidence="9">
    <location>
        <begin position="39"/>
        <end position="464"/>
    </location>
</feature>
<feature type="transmembrane region" description="Helical" evidence="8">
    <location>
        <begin position="438"/>
        <end position="460"/>
    </location>
</feature>
<dbReference type="GO" id="GO:0005886">
    <property type="term" value="C:plasma membrane"/>
    <property type="evidence" value="ECO:0007669"/>
    <property type="project" value="UniProtKB-SubCell"/>
</dbReference>
<dbReference type="FunFam" id="1.20.1250.20:FF:000218">
    <property type="entry name" value="facilitated trehalose transporter Tret1"/>
    <property type="match status" value="1"/>
</dbReference>
<protein>
    <recommendedName>
        <fullName evidence="9">Major facilitator superfamily (MFS) profile domain-containing protein</fullName>
    </recommendedName>
</protein>
<evidence type="ECO:0000256" key="3">
    <source>
        <dbReference type="ARBA" id="ARBA00022475"/>
    </source>
</evidence>
<evidence type="ECO:0000256" key="1">
    <source>
        <dbReference type="ARBA" id="ARBA00004651"/>
    </source>
</evidence>
<dbReference type="InterPro" id="IPR005828">
    <property type="entry name" value="MFS_sugar_transport-like"/>
</dbReference>
<dbReference type="Pfam" id="PF00083">
    <property type="entry name" value="Sugar_tr"/>
    <property type="match status" value="1"/>
</dbReference>
<keyword evidence="6 8" id="KW-1133">Transmembrane helix</keyword>
<dbReference type="SUPFAM" id="SSF103473">
    <property type="entry name" value="MFS general substrate transporter"/>
    <property type="match status" value="1"/>
</dbReference>
<name>A0A0K8T487_LYGHE</name>
<keyword evidence="4" id="KW-0762">Sugar transport</keyword>
<organism evidence="10">
    <name type="scientific">Lygus hesperus</name>
    <name type="common">Western plant bug</name>
    <dbReference type="NCBI Taxonomy" id="30085"/>
    <lineage>
        <taxon>Eukaryota</taxon>
        <taxon>Metazoa</taxon>
        <taxon>Ecdysozoa</taxon>
        <taxon>Arthropoda</taxon>
        <taxon>Hexapoda</taxon>
        <taxon>Insecta</taxon>
        <taxon>Pterygota</taxon>
        <taxon>Neoptera</taxon>
        <taxon>Paraneoptera</taxon>
        <taxon>Hemiptera</taxon>
        <taxon>Heteroptera</taxon>
        <taxon>Panheteroptera</taxon>
        <taxon>Cimicomorpha</taxon>
        <taxon>Miridae</taxon>
        <taxon>Mirini</taxon>
        <taxon>Lygus</taxon>
    </lineage>
</organism>
<dbReference type="PROSITE" id="PS00216">
    <property type="entry name" value="SUGAR_TRANSPORT_1"/>
    <property type="match status" value="1"/>
</dbReference>
<evidence type="ECO:0000256" key="7">
    <source>
        <dbReference type="ARBA" id="ARBA00023136"/>
    </source>
</evidence>
<feature type="transmembrane region" description="Helical" evidence="8">
    <location>
        <begin position="312"/>
        <end position="331"/>
    </location>
</feature>
<evidence type="ECO:0000259" key="9">
    <source>
        <dbReference type="PROSITE" id="PS50850"/>
    </source>
</evidence>
<feature type="transmembrane region" description="Helical" evidence="8">
    <location>
        <begin position="114"/>
        <end position="132"/>
    </location>
</feature>
<feature type="transmembrane region" description="Helical" evidence="8">
    <location>
        <begin position="406"/>
        <end position="432"/>
    </location>
</feature>
<dbReference type="InterPro" id="IPR020846">
    <property type="entry name" value="MFS_dom"/>
</dbReference>
<feature type="transmembrane region" description="Helical" evidence="8">
    <location>
        <begin position="338"/>
        <end position="360"/>
    </location>
</feature>
<dbReference type="EMBL" id="GBRD01005479">
    <property type="protein sequence ID" value="JAG60342.1"/>
    <property type="molecule type" value="Transcribed_RNA"/>
</dbReference>